<dbReference type="InterPro" id="IPR004675">
    <property type="entry name" value="AhpD_core"/>
</dbReference>
<dbReference type="PANTHER" id="PTHR35446">
    <property type="entry name" value="SI:CH211-175M2.5"/>
    <property type="match status" value="1"/>
</dbReference>
<reference evidence="2 3" key="1">
    <citation type="submission" date="2017-03" db="EMBL/GenBank/DDBJ databases">
        <title>Genome analysis of strain PAMC 26510.</title>
        <authorList>
            <person name="Oh H.-M."/>
            <person name="Yang J.-A."/>
        </authorList>
    </citation>
    <scope>NUCLEOTIDE SEQUENCE [LARGE SCALE GENOMIC DNA]</scope>
    <source>
        <strain evidence="2 3">PAMC 26510</strain>
    </source>
</reference>
<comment type="caution">
    <text evidence="2">The sequence shown here is derived from an EMBL/GenBank/DDBJ whole genome shotgun (WGS) entry which is preliminary data.</text>
</comment>
<sequence>MSRISMIQPDQATGAAAEIFSKIKKAIGKVPNAYMTIGTHNPEALGALLTVDEIVSRGTLSKQDTEAINLAVSEAVGCNYCVAAHTAIGKMVGLSDEATRQIRAGQPTDSAKRDALVRFVRNLVLTHGTVSDEEFSAVIGAGYTQAELVDISLAVSAITFTNAINRISDTTLDFPKIRD</sequence>
<organism evidence="2 3">
    <name type="scientific">Caballeronia sordidicola</name>
    <name type="common">Burkholderia sordidicola</name>
    <dbReference type="NCBI Taxonomy" id="196367"/>
    <lineage>
        <taxon>Bacteria</taxon>
        <taxon>Pseudomonadati</taxon>
        <taxon>Pseudomonadota</taxon>
        <taxon>Betaproteobacteria</taxon>
        <taxon>Burkholderiales</taxon>
        <taxon>Burkholderiaceae</taxon>
        <taxon>Caballeronia</taxon>
    </lineage>
</organism>
<proteinExistence type="predicted"/>
<gene>
    <name evidence="2" type="ORF">PAMC26510_31285</name>
</gene>
<dbReference type="NCBIfam" id="TIGR00778">
    <property type="entry name" value="ahpD_dom"/>
    <property type="match status" value="1"/>
</dbReference>
<dbReference type="Proteomes" id="UP000194546">
    <property type="component" value="Unassembled WGS sequence"/>
</dbReference>
<name>A0A242M8J7_CABSO</name>
<evidence type="ECO:0000313" key="3">
    <source>
        <dbReference type="Proteomes" id="UP000194546"/>
    </source>
</evidence>
<dbReference type="Gene3D" id="1.20.1290.10">
    <property type="entry name" value="AhpD-like"/>
    <property type="match status" value="1"/>
</dbReference>
<dbReference type="InterPro" id="IPR029032">
    <property type="entry name" value="AhpD-like"/>
</dbReference>
<dbReference type="RefSeq" id="WP_086383326.1">
    <property type="nucleotide sequence ID" value="NZ_NBTY01000196.1"/>
</dbReference>
<dbReference type="EMBL" id="NBTY01000196">
    <property type="protein sequence ID" value="OTP67420.1"/>
    <property type="molecule type" value="Genomic_DNA"/>
</dbReference>
<dbReference type="Pfam" id="PF02627">
    <property type="entry name" value="CMD"/>
    <property type="match status" value="1"/>
</dbReference>
<dbReference type="AlphaFoldDB" id="A0A242M8J7"/>
<protein>
    <submittedName>
        <fullName evidence="2">Macrophage infectivity potentiator-related protein</fullName>
    </submittedName>
</protein>
<dbReference type="InterPro" id="IPR003779">
    <property type="entry name" value="CMD-like"/>
</dbReference>
<dbReference type="PANTHER" id="PTHR35446:SF3">
    <property type="entry name" value="CMD DOMAIN-CONTAINING PROTEIN"/>
    <property type="match status" value="1"/>
</dbReference>
<feature type="domain" description="Carboxymuconolactone decarboxylase-like" evidence="1">
    <location>
        <begin position="43"/>
        <end position="100"/>
    </location>
</feature>
<dbReference type="GO" id="GO:0051920">
    <property type="term" value="F:peroxiredoxin activity"/>
    <property type="evidence" value="ECO:0007669"/>
    <property type="project" value="InterPro"/>
</dbReference>
<evidence type="ECO:0000313" key="2">
    <source>
        <dbReference type="EMBL" id="OTP67420.1"/>
    </source>
</evidence>
<evidence type="ECO:0000259" key="1">
    <source>
        <dbReference type="Pfam" id="PF02627"/>
    </source>
</evidence>
<dbReference type="SUPFAM" id="SSF69118">
    <property type="entry name" value="AhpD-like"/>
    <property type="match status" value="1"/>
</dbReference>
<accession>A0A242M8J7</accession>